<name>A0A4R7BN20_9HYPH</name>
<dbReference type="EMBL" id="SNZR01000018">
    <property type="protein sequence ID" value="TDR85306.1"/>
    <property type="molecule type" value="Genomic_DNA"/>
</dbReference>
<keyword evidence="3" id="KW-1185">Reference proteome</keyword>
<dbReference type="Proteomes" id="UP000295122">
    <property type="component" value="Unassembled WGS sequence"/>
</dbReference>
<protein>
    <recommendedName>
        <fullName evidence="1">DUF6894 domain-containing protein</fullName>
    </recommendedName>
</protein>
<dbReference type="Pfam" id="PF21834">
    <property type="entry name" value="DUF6894"/>
    <property type="match status" value="1"/>
</dbReference>
<organism evidence="2 3">
    <name type="scientific">Enterovirga rhinocerotis</name>
    <dbReference type="NCBI Taxonomy" id="1339210"/>
    <lineage>
        <taxon>Bacteria</taxon>
        <taxon>Pseudomonadati</taxon>
        <taxon>Pseudomonadota</taxon>
        <taxon>Alphaproteobacteria</taxon>
        <taxon>Hyphomicrobiales</taxon>
        <taxon>Methylobacteriaceae</taxon>
        <taxon>Enterovirga</taxon>
    </lineage>
</organism>
<dbReference type="RefSeq" id="WP_133775012.1">
    <property type="nucleotide sequence ID" value="NZ_SNZR01000018.1"/>
</dbReference>
<sequence length="79" mass="8934">MPRYFFHIRSPDMFMPDEVGIELRDLDAARAAAIQGARDIMAENLRAGRGVDHQRFEICDEAGNLDLVLTFRDVLPASE</sequence>
<proteinExistence type="predicted"/>
<dbReference type="AlphaFoldDB" id="A0A4R7BN20"/>
<evidence type="ECO:0000313" key="2">
    <source>
        <dbReference type="EMBL" id="TDR85306.1"/>
    </source>
</evidence>
<evidence type="ECO:0000259" key="1">
    <source>
        <dbReference type="Pfam" id="PF21834"/>
    </source>
</evidence>
<reference evidence="2 3" key="1">
    <citation type="submission" date="2019-03" db="EMBL/GenBank/DDBJ databases">
        <title>Genomic Encyclopedia of Type Strains, Phase IV (KMG-IV): sequencing the most valuable type-strain genomes for metagenomic binning, comparative biology and taxonomic classification.</title>
        <authorList>
            <person name="Goeker M."/>
        </authorList>
    </citation>
    <scope>NUCLEOTIDE SEQUENCE [LARGE SCALE GENOMIC DNA]</scope>
    <source>
        <strain evidence="2 3">DSM 25903</strain>
    </source>
</reference>
<gene>
    <name evidence="2" type="ORF">EV668_4861</name>
</gene>
<dbReference type="InterPro" id="IPR054189">
    <property type="entry name" value="DUF6894"/>
</dbReference>
<dbReference type="OrthoDB" id="8000819at2"/>
<feature type="domain" description="DUF6894" evidence="1">
    <location>
        <begin position="3"/>
        <end position="71"/>
    </location>
</feature>
<accession>A0A4R7BN20</accession>
<comment type="caution">
    <text evidence="2">The sequence shown here is derived from an EMBL/GenBank/DDBJ whole genome shotgun (WGS) entry which is preliminary data.</text>
</comment>
<evidence type="ECO:0000313" key="3">
    <source>
        <dbReference type="Proteomes" id="UP000295122"/>
    </source>
</evidence>